<evidence type="ECO:0000313" key="2">
    <source>
        <dbReference type="EMBL" id="SDS22365.1"/>
    </source>
</evidence>
<dbReference type="AlphaFoldDB" id="A0A1H1QG04"/>
<organism evidence="2 3">
    <name type="scientific">Microterricola viridarii</name>
    <dbReference type="NCBI Taxonomy" id="412690"/>
    <lineage>
        <taxon>Bacteria</taxon>
        <taxon>Bacillati</taxon>
        <taxon>Actinomycetota</taxon>
        <taxon>Actinomycetes</taxon>
        <taxon>Micrococcales</taxon>
        <taxon>Microbacteriaceae</taxon>
        <taxon>Microterricola</taxon>
    </lineage>
</organism>
<feature type="region of interest" description="Disordered" evidence="1">
    <location>
        <begin position="1"/>
        <end position="21"/>
    </location>
</feature>
<evidence type="ECO:0000256" key="1">
    <source>
        <dbReference type="SAM" id="MobiDB-lite"/>
    </source>
</evidence>
<dbReference type="Proteomes" id="UP000181956">
    <property type="component" value="Chromosome I"/>
</dbReference>
<dbReference type="EMBL" id="LT629742">
    <property type="protein sequence ID" value="SDS22365.1"/>
    <property type="molecule type" value="Genomic_DNA"/>
</dbReference>
<protein>
    <submittedName>
        <fullName evidence="2">Uncharacterized protein</fullName>
    </submittedName>
</protein>
<sequence length="36" mass="3747">MTQTAHTTVNDSHVDSAARGASLRPYLVAAPALPAR</sequence>
<proteinExistence type="predicted"/>
<accession>A0A1H1QG04</accession>
<keyword evidence="3" id="KW-1185">Reference proteome</keyword>
<gene>
    <name evidence="2" type="ORF">SAMN04489834_1084</name>
</gene>
<reference evidence="3" key="1">
    <citation type="submission" date="2016-10" db="EMBL/GenBank/DDBJ databases">
        <authorList>
            <person name="Varghese N."/>
            <person name="Submissions S."/>
        </authorList>
    </citation>
    <scope>NUCLEOTIDE SEQUENCE [LARGE SCALE GENOMIC DNA]</scope>
    <source>
        <strain evidence="3">DSM 21772</strain>
    </source>
</reference>
<dbReference type="STRING" id="412690.SAMN04489834_1084"/>
<evidence type="ECO:0000313" key="3">
    <source>
        <dbReference type="Proteomes" id="UP000181956"/>
    </source>
</evidence>
<name>A0A1H1QG04_9MICO</name>
<feature type="compositionally biased region" description="Polar residues" evidence="1">
    <location>
        <begin position="1"/>
        <end position="11"/>
    </location>
</feature>